<accession>A0AAD5U440</accession>
<evidence type="ECO:0000313" key="2">
    <source>
        <dbReference type="Proteomes" id="UP001211065"/>
    </source>
</evidence>
<comment type="caution">
    <text evidence="1">The sequence shown here is derived from an EMBL/GenBank/DDBJ whole genome shotgun (WGS) entry which is preliminary data.</text>
</comment>
<dbReference type="AlphaFoldDB" id="A0AAD5U440"/>
<evidence type="ECO:0000313" key="1">
    <source>
        <dbReference type="EMBL" id="KAJ3223595.1"/>
    </source>
</evidence>
<dbReference type="Proteomes" id="UP001211065">
    <property type="component" value="Unassembled WGS sequence"/>
</dbReference>
<sequence>MTTIKLKLSSNLSSSNNQAQQSLEIFNQSRKKEKSVQFHTSFLDTKKAYLNKYRPNWLKDTLLHHGFDTENGEKSPHPCFELYLKKNNPPKNSIEEVANKIRSSQEYFFNFYGFDQQRDLDLLKEFNKNDKKIFTAYCSEYGYNGYFWSFCAERMENITNVWHCRECECCFDWNFKHCLQCNKCSEFSKDYYNGLNCDRCFNPGNSTPIKIHSKTSTNVIAVRKKKKNNLVS</sequence>
<gene>
    <name evidence="1" type="ORF">HK099_000945</name>
</gene>
<proteinExistence type="predicted"/>
<name>A0AAD5U440_9FUNG</name>
<keyword evidence="2" id="KW-1185">Reference proteome</keyword>
<reference evidence="1" key="1">
    <citation type="submission" date="2020-05" db="EMBL/GenBank/DDBJ databases">
        <title>Phylogenomic resolution of chytrid fungi.</title>
        <authorList>
            <person name="Stajich J.E."/>
            <person name="Amses K."/>
            <person name="Simmons R."/>
            <person name="Seto K."/>
            <person name="Myers J."/>
            <person name="Bonds A."/>
            <person name="Quandt C.A."/>
            <person name="Barry K."/>
            <person name="Liu P."/>
            <person name="Grigoriev I."/>
            <person name="Longcore J.E."/>
            <person name="James T.Y."/>
        </authorList>
    </citation>
    <scope>NUCLEOTIDE SEQUENCE</scope>
    <source>
        <strain evidence="1">JEL0476</strain>
    </source>
</reference>
<protein>
    <submittedName>
        <fullName evidence="1">Uncharacterized protein</fullName>
    </submittedName>
</protein>
<organism evidence="1 2">
    <name type="scientific">Clydaea vesicula</name>
    <dbReference type="NCBI Taxonomy" id="447962"/>
    <lineage>
        <taxon>Eukaryota</taxon>
        <taxon>Fungi</taxon>
        <taxon>Fungi incertae sedis</taxon>
        <taxon>Chytridiomycota</taxon>
        <taxon>Chytridiomycota incertae sedis</taxon>
        <taxon>Chytridiomycetes</taxon>
        <taxon>Lobulomycetales</taxon>
        <taxon>Lobulomycetaceae</taxon>
        <taxon>Clydaea</taxon>
    </lineage>
</organism>
<dbReference type="EMBL" id="JADGJW010000124">
    <property type="protein sequence ID" value="KAJ3223595.1"/>
    <property type="molecule type" value="Genomic_DNA"/>
</dbReference>